<dbReference type="Proteomes" id="UP000824120">
    <property type="component" value="Chromosome 9"/>
</dbReference>
<accession>A0A9J5X602</accession>
<dbReference type="PANTHER" id="PTHR31286">
    <property type="entry name" value="GLYCINE-RICH CELL WALL STRUCTURAL PROTEIN 1.8-LIKE"/>
    <property type="match status" value="1"/>
</dbReference>
<protein>
    <recommendedName>
        <fullName evidence="4">DUF4283 domain-containing protein</fullName>
    </recommendedName>
</protein>
<feature type="region of interest" description="Disordered" evidence="1">
    <location>
        <begin position="424"/>
        <end position="454"/>
    </location>
</feature>
<sequence length="483" mass="54560">MAAMATGWPSFELKNNRKINRNNSWRAYYHVFNGGKTRLRIEERLHQAVMFKLSHGVPDLKEEMTLAVVWISLPNLSPNLFTKKSQLSITSVVGKPIAIDKATQIKSRSSTARVKVILDLMEKLPNPIRLQFVDGKSDKLIEVFQEIVYDNLPLYYNYCKHQGHDEDSCRNAREILNENRKVVDVDQSKATSLDRQLVAVTSEKNRAHSMDVVTSNIGVQTTTENKEKTPRIGVDAPRVGHKLMDTSDVEDVENSGQHILQVETKNATKNWTLVAHKNSTSNRSISPTNQNSSPCSKKGVTGIFYDSEKRQHISNASRDLLCSNSFVALSMTTGKQVKLTENDNDMIQEKQVSPPTLNSKLSPEAPVFMPKCVIAKKNESRALVSNTIDLGEDSLEEDNMLDLGEDSLDEDEEDMLDICFDRVSREGNISPRQQRSGSNKNKKKTHGRQHSWDGKMTEEFVPRHLLMRQAKKDHLMISIGSTR</sequence>
<comment type="caution">
    <text evidence="2">The sequence shown here is derived from an EMBL/GenBank/DDBJ whole genome shotgun (WGS) entry which is preliminary data.</text>
</comment>
<evidence type="ECO:0000313" key="3">
    <source>
        <dbReference type="Proteomes" id="UP000824120"/>
    </source>
</evidence>
<dbReference type="PANTHER" id="PTHR31286:SF104">
    <property type="entry name" value="PEROXIDASE"/>
    <property type="match status" value="1"/>
</dbReference>
<gene>
    <name evidence="2" type="ORF">H5410_044155</name>
</gene>
<dbReference type="AlphaFoldDB" id="A0A9J5X602"/>
<evidence type="ECO:0000313" key="2">
    <source>
        <dbReference type="EMBL" id="KAG5583721.1"/>
    </source>
</evidence>
<evidence type="ECO:0000256" key="1">
    <source>
        <dbReference type="SAM" id="MobiDB-lite"/>
    </source>
</evidence>
<keyword evidence="3" id="KW-1185">Reference proteome</keyword>
<feature type="compositionally biased region" description="Polar residues" evidence="1">
    <location>
        <begin position="430"/>
        <end position="439"/>
    </location>
</feature>
<dbReference type="InterPro" id="IPR040256">
    <property type="entry name" value="At4g02000-like"/>
</dbReference>
<proteinExistence type="predicted"/>
<evidence type="ECO:0008006" key="4">
    <source>
        <dbReference type="Google" id="ProtNLM"/>
    </source>
</evidence>
<reference evidence="2 3" key="1">
    <citation type="submission" date="2020-09" db="EMBL/GenBank/DDBJ databases">
        <title>De no assembly of potato wild relative species, Solanum commersonii.</title>
        <authorList>
            <person name="Cho K."/>
        </authorList>
    </citation>
    <scope>NUCLEOTIDE SEQUENCE [LARGE SCALE GENOMIC DNA]</scope>
    <source>
        <strain evidence="2">LZ3.2</strain>
        <tissue evidence="2">Leaf</tissue>
    </source>
</reference>
<name>A0A9J5X602_SOLCO</name>
<organism evidence="2 3">
    <name type="scientific">Solanum commersonii</name>
    <name type="common">Commerson's wild potato</name>
    <name type="synonym">Commerson's nightshade</name>
    <dbReference type="NCBI Taxonomy" id="4109"/>
    <lineage>
        <taxon>Eukaryota</taxon>
        <taxon>Viridiplantae</taxon>
        <taxon>Streptophyta</taxon>
        <taxon>Embryophyta</taxon>
        <taxon>Tracheophyta</taxon>
        <taxon>Spermatophyta</taxon>
        <taxon>Magnoliopsida</taxon>
        <taxon>eudicotyledons</taxon>
        <taxon>Gunneridae</taxon>
        <taxon>Pentapetalae</taxon>
        <taxon>asterids</taxon>
        <taxon>lamiids</taxon>
        <taxon>Solanales</taxon>
        <taxon>Solanaceae</taxon>
        <taxon>Solanoideae</taxon>
        <taxon>Solaneae</taxon>
        <taxon>Solanum</taxon>
    </lineage>
</organism>
<feature type="compositionally biased region" description="Basic residues" evidence="1">
    <location>
        <begin position="440"/>
        <end position="449"/>
    </location>
</feature>
<dbReference type="EMBL" id="JACXVP010000009">
    <property type="protein sequence ID" value="KAG5583721.1"/>
    <property type="molecule type" value="Genomic_DNA"/>
</dbReference>